<feature type="transmembrane region" description="Helical" evidence="3">
    <location>
        <begin position="88"/>
        <end position="106"/>
    </location>
</feature>
<dbReference type="GO" id="GO:0022857">
    <property type="term" value="F:transmembrane transporter activity"/>
    <property type="evidence" value="ECO:0007669"/>
    <property type="project" value="InterPro"/>
</dbReference>
<dbReference type="InterPro" id="IPR036259">
    <property type="entry name" value="MFS_trans_sf"/>
</dbReference>
<evidence type="ECO:0000313" key="5">
    <source>
        <dbReference type="Proteomes" id="UP001147747"/>
    </source>
</evidence>
<gene>
    <name evidence="4" type="ORF">N7509_014002</name>
</gene>
<organism evidence="4 5">
    <name type="scientific">Penicillium cosmopolitanum</name>
    <dbReference type="NCBI Taxonomy" id="1131564"/>
    <lineage>
        <taxon>Eukaryota</taxon>
        <taxon>Fungi</taxon>
        <taxon>Dikarya</taxon>
        <taxon>Ascomycota</taxon>
        <taxon>Pezizomycotina</taxon>
        <taxon>Eurotiomycetes</taxon>
        <taxon>Eurotiomycetidae</taxon>
        <taxon>Eurotiales</taxon>
        <taxon>Aspergillaceae</taxon>
        <taxon>Penicillium</taxon>
    </lineage>
</organism>
<dbReference type="Pfam" id="PF07690">
    <property type="entry name" value="MFS_1"/>
    <property type="match status" value="1"/>
</dbReference>
<comment type="similarity">
    <text evidence="2">Belongs to the major facilitator superfamily. Monocarboxylate porter (TC 2.A.1.13) family.</text>
</comment>
<dbReference type="InterPro" id="IPR050327">
    <property type="entry name" value="Proton-linked_MCT"/>
</dbReference>
<dbReference type="OrthoDB" id="6499973at2759"/>
<dbReference type="GO" id="GO:0016020">
    <property type="term" value="C:membrane"/>
    <property type="evidence" value="ECO:0007669"/>
    <property type="project" value="UniProtKB-SubCell"/>
</dbReference>
<dbReference type="PANTHER" id="PTHR11360">
    <property type="entry name" value="MONOCARBOXYLATE TRANSPORTER"/>
    <property type="match status" value="1"/>
</dbReference>
<accession>A0A9W9S140</accession>
<comment type="caution">
    <text evidence="4">The sequence shown here is derived from an EMBL/GenBank/DDBJ whole genome shotgun (WGS) entry which is preliminary data.</text>
</comment>
<feature type="transmembrane region" description="Helical" evidence="3">
    <location>
        <begin position="274"/>
        <end position="294"/>
    </location>
</feature>
<feature type="transmembrane region" description="Helical" evidence="3">
    <location>
        <begin position="211"/>
        <end position="232"/>
    </location>
</feature>
<feature type="transmembrane region" description="Helical" evidence="3">
    <location>
        <begin position="300"/>
        <end position="318"/>
    </location>
</feature>
<dbReference type="AlphaFoldDB" id="A0A9W9S140"/>
<proteinExistence type="inferred from homology"/>
<keyword evidence="3" id="KW-0812">Transmembrane</keyword>
<evidence type="ECO:0000256" key="1">
    <source>
        <dbReference type="ARBA" id="ARBA00004141"/>
    </source>
</evidence>
<dbReference type="RefSeq" id="XP_056480628.1">
    <property type="nucleotide sequence ID" value="XM_056638639.1"/>
</dbReference>
<dbReference type="InterPro" id="IPR011701">
    <property type="entry name" value="MFS"/>
</dbReference>
<evidence type="ECO:0000256" key="2">
    <source>
        <dbReference type="ARBA" id="ARBA00006727"/>
    </source>
</evidence>
<reference evidence="4" key="2">
    <citation type="journal article" date="2023" name="IMA Fungus">
        <title>Comparative genomic study of the Penicillium genus elucidates a diverse pangenome and 15 lateral gene transfer events.</title>
        <authorList>
            <person name="Petersen C."/>
            <person name="Sorensen T."/>
            <person name="Nielsen M.R."/>
            <person name="Sondergaard T.E."/>
            <person name="Sorensen J.L."/>
            <person name="Fitzpatrick D.A."/>
            <person name="Frisvad J.C."/>
            <person name="Nielsen K.L."/>
        </authorList>
    </citation>
    <scope>NUCLEOTIDE SEQUENCE</scope>
    <source>
        <strain evidence="4">IBT 29677</strain>
    </source>
</reference>
<feature type="transmembrane region" description="Helical" evidence="3">
    <location>
        <begin position="169"/>
        <end position="190"/>
    </location>
</feature>
<reference evidence="4" key="1">
    <citation type="submission" date="2022-12" db="EMBL/GenBank/DDBJ databases">
        <authorList>
            <person name="Petersen C."/>
        </authorList>
    </citation>
    <scope>NUCLEOTIDE SEQUENCE</scope>
    <source>
        <strain evidence="4">IBT 29677</strain>
    </source>
</reference>
<name>A0A9W9S140_9EURO</name>
<feature type="transmembrane region" description="Helical" evidence="3">
    <location>
        <begin position="244"/>
        <end position="262"/>
    </location>
</feature>
<sequence>MSLQSRMAPIIERRRDVQSSSTKNDIQSLDINSDENDPGLDAHYLNVHAFPVVSELTYSFIGGLSISQVIFIAPIVTKCAHSLGMRPTLLIGVVLESGALVAFGIVPYTRPFNWVGCAFLYFGAVGIVPQWFEKRKSVANGIAAGGSGLGGFIYSLATNCMTDQLGLSWAFRITAICVFAINAICAMLIRDRNQHSNPDQRSFDWSLLRRYEFHLLIGWAYFSTLGYTMILFSLSDNAAKAGLTLRQGAIVGALANMGMAIGRPMVGLLGDFVGRINIATAATFLSALYCFCLWTSGTSYATFAILGGSVFGTYWATIGPLLHDTLGIQLLAAVLSILWTVIVLPTTCMAPSVFFAHS</sequence>
<dbReference type="GeneID" id="81377619"/>
<evidence type="ECO:0000313" key="4">
    <source>
        <dbReference type="EMBL" id="KAJ5369390.1"/>
    </source>
</evidence>
<feature type="transmembrane region" description="Helical" evidence="3">
    <location>
        <begin position="139"/>
        <end position="157"/>
    </location>
</feature>
<keyword evidence="3" id="KW-1133">Transmembrane helix</keyword>
<dbReference type="EMBL" id="JAPZBU010000013">
    <property type="protein sequence ID" value="KAJ5369390.1"/>
    <property type="molecule type" value="Genomic_DNA"/>
</dbReference>
<keyword evidence="5" id="KW-1185">Reference proteome</keyword>
<protein>
    <recommendedName>
        <fullName evidence="6">Major facilitator superfamily (MFS) profile domain-containing protein</fullName>
    </recommendedName>
</protein>
<comment type="subcellular location">
    <subcellularLocation>
        <location evidence="1">Membrane</location>
        <topology evidence="1">Multi-pass membrane protein</topology>
    </subcellularLocation>
</comment>
<feature type="transmembrane region" description="Helical" evidence="3">
    <location>
        <begin position="56"/>
        <end position="76"/>
    </location>
</feature>
<feature type="transmembrane region" description="Helical" evidence="3">
    <location>
        <begin position="112"/>
        <end position="132"/>
    </location>
</feature>
<evidence type="ECO:0008006" key="6">
    <source>
        <dbReference type="Google" id="ProtNLM"/>
    </source>
</evidence>
<evidence type="ECO:0000256" key="3">
    <source>
        <dbReference type="SAM" id="Phobius"/>
    </source>
</evidence>
<feature type="transmembrane region" description="Helical" evidence="3">
    <location>
        <begin position="330"/>
        <end position="356"/>
    </location>
</feature>
<keyword evidence="3" id="KW-0472">Membrane</keyword>
<dbReference type="Proteomes" id="UP001147747">
    <property type="component" value="Unassembled WGS sequence"/>
</dbReference>
<dbReference type="PANTHER" id="PTHR11360:SF315">
    <property type="entry name" value="TRANSPORTER MCH2-RELATED"/>
    <property type="match status" value="1"/>
</dbReference>
<dbReference type="Gene3D" id="1.20.1250.20">
    <property type="entry name" value="MFS general substrate transporter like domains"/>
    <property type="match status" value="1"/>
</dbReference>
<dbReference type="SUPFAM" id="SSF103473">
    <property type="entry name" value="MFS general substrate transporter"/>
    <property type="match status" value="1"/>
</dbReference>